<organism evidence="1 2">
    <name type="scientific">Pseudooceanicola nitratireducens</name>
    <dbReference type="NCBI Taxonomy" id="517719"/>
    <lineage>
        <taxon>Bacteria</taxon>
        <taxon>Pseudomonadati</taxon>
        <taxon>Pseudomonadota</taxon>
        <taxon>Alphaproteobacteria</taxon>
        <taxon>Rhodobacterales</taxon>
        <taxon>Paracoccaceae</taxon>
        <taxon>Pseudooceanicola</taxon>
    </lineage>
</organism>
<dbReference type="EMBL" id="FOLX01000001">
    <property type="protein sequence ID" value="SFC98867.1"/>
    <property type="molecule type" value="Genomic_DNA"/>
</dbReference>
<dbReference type="RefSeq" id="WP_170848803.1">
    <property type="nucleotide sequence ID" value="NZ_BAABWI010000002.1"/>
</dbReference>
<protein>
    <submittedName>
        <fullName evidence="1">Uncharacterized protein</fullName>
    </submittedName>
</protein>
<name>A0A1I1NMV6_9RHOB</name>
<dbReference type="Proteomes" id="UP000231644">
    <property type="component" value="Unassembled WGS sequence"/>
</dbReference>
<proteinExistence type="predicted"/>
<reference evidence="1 2" key="1">
    <citation type="submission" date="2016-10" db="EMBL/GenBank/DDBJ databases">
        <authorList>
            <person name="de Groot N.N."/>
        </authorList>
    </citation>
    <scope>NUCLEOTIDE SEQUENCE [LARGE SCALE GENOMIC DNA]</scope>
    <source>
        <strain evidence="1 2">DSM 29619</strain>
    </source>
</reference>
<dbReference type="AlphaFoldDB" id="A0A1I1NMV6"/>
<evidence type="ECO:0000313" key="1">
    <source>
        <dbReference type="EMBL" id="SFC98867.1"/>
    </source>
</evidence>
<keyword evidence="2" id="KW-1185">Reference proteome</keyword>
<gene>
    <name evidence="1" type="ORF">SAMN05421762_3053</name>
</gene>
<evidence type="ECO:0000313" key="2">
    <source>
        <dbReference type="Proteomes" id="UP000231644"/>
    </source>
</evidence>
<accession>A0A1I1NMV6</accession>
<sequence>MNRYSLAALGVLFLVAMPILGTLHDAAPSHDRTVRLSAPAAGPMVTQY</sequence>